<evidence type="ECO:0000313" key="3">
    <source>
        <dbReference type="Proteomes" id="UP000467700"/>
    </source>
</evidence>
<reference evidence="2 3" key="1">
    <citation type="submission" date="2020-01" db="EMBL/GenBank/DDBJ databases">
        <authorList>
            <person name="Gupta K D."/>
        </authorList>
    </citation>
    <scope>NUCLEOTIDE SEQUENCE [LARGE SCALE GENOMIC DNA]</scope>
</reference>
<name>A0A8S0WBF7_CYCAE</name>
<feature type="region of interest" description="Disordered" evidence="1">
    <location>
        <begin position="95"/>
        <end position="247"/>
    </location>
</feature>
<feature type="compositionally biased region" description="Polar residues" evidence="1">
    <location>
        <begin position="1"/>
        <end position="12"/>
    </location>
</feature>
<feature type="compositionally biased region" description="Polar residues" evidence="1">
    <location>
        <begin position="170"/>
        <end position="201"/>
    </location>
</feature>
<feature type="region of interest" description="Disordered" evidence="1">
    <location>
        <begin position="448"/>
        <end position="495"/>
    </location>
</feature>
<organism evidence="2 3">
    <name type="scientific">Cyclocybe aegerita</name>
    <name type="common">Black poplar mushroom</name>
    <name type="synonym">Agrocybe aegerita</name>
    <dbReference type="NCBI Taxonomy" id="1973307"/>
    <lineage>
        <taxon>Eukaryota</taxon>
        <taxon>Fungi</taxon>
        <taxon>Dikarya</taxon>
        <taxon>Basidiomycota</taxon>
        <taxon>Agaricomycotina</taxon>
        <taxon>Agaricomycetes</taxon>
        <taxon>Agaricomycetidae</taxon>
        <taxon>Agaricales</taxon>
        <taxon>Agaricineae</taxon>
        <taxon>Bolbitiaceae</taxon>
        <taxon>Cyclocybe</taxon>
    </lineage>
</organism>
<sequence length="495" mass="52987">MGIGSTVKSMLSNDYDLPTSDTAPTFTRERDPVVESGPTNSKKASTKLPFGKPAPAGLPTFEKDPTEIAMEHDLHRSRTNRSSAGYGTDAAAALGGTLAGTHSGGHKRTDSTGTGRPDRRDTVFEGGTAGGAKGVGGDHPDAQKPEVNVDGRSYGTAKTAADTKAPVANTGAQNAVKTNVTSPKTTAGTNVVQGPQSSAGAKSNGGLPNGNVAQDLGMNGVLGGAHLAGHTKHNPRDLMPDGNAQEDTNQLHPVVHQKVRHLETEEVCRVKEHERHIHHIQHHIQPIIAREEMPEQVHERVHPVTHISEKHANKVEDNTLFDGQVRQTKDSVFHVPKERSVVDKGVTIKEHVHHHIHHVIQPVIEKEVLDRHRIHTTIPIHEVTHEAPVVHQSQTHASVALEHFLQRGGILAGAISPDDIRGKILHGGHCSRDVDGIAEKLETELKLGKSNTHTHDDPPSSGVDGKKVDLAKTQKHSPATAAPNVDQPTSVPTKN</sequence>
<dbReference type="Proteomes" id="UP000467700">
    <property type="component" value="Unassembled WGS sequence"/>
</dbReference>
<keyword evidence="3" id="KW-1185">Reference proteome</keyword>
<evidence type="ECO:0000256" key="1">
    <source>
        <dbReference type="SAM" id="MobiDB-lite"/>
    </source>
</evidence>
<comment type="caution">
    <text evidence="2">The sequence shown here is derived from an EMBL/GenBank/DDBJ whole genome shotgun (WGS) entry which is preliminary data.</text>
</comment>
<evidence type="ECO:0008006" key="4">
    <source>
        <dbReference type="Google" id="ProtNLM"/>
    </source>
</evidence>
<dbReference type="PANTHER" id="PTHR38703:SF1">
    <property type="entry name" value="ALLERGEN"/>
    <property type="match status" value="1"/>
</dbReference>
<feature type="compositionally biased region" description="Polar residues" evidence="1">
    <location>
        <begin position="486"/>
        <end position="495"/>
    </location>
</feature>
<protein>
    <recommendedName>
        <fullName evidence="4">Allergen</fullName>
    </recommendedName>
</protein>
<dbReference type="AlphaFoldDB" id="A0A8S0WBF7"/>
<gene>
    <name evidence="2" type="ORF">AAE3_LOCUS6289</name>
</gene>
<dbReference type="EMBL" id="CACVBS010000042">
    <property type="protein sequence ID" value="CAA7263936.1"/>
    <property type="molecule type" value="Genomic_DNA"/>
</dbReference>
<feature type="compositionally biased region" description="Basic and acidic residues" evidence="1">
    <location>
        <begin position="448"/>
        <end position="472"/>
    </location>
</feature>
<evidence type="ECO:0000313" key="2">
    <source>
        <dbReference type="EMBL" id="CAA7263936.1"/>
    </source>
</evidence>
<feature type="region of interest" description="Disordered" evidence="1">
    <location>
        <begin position="1"/>
        <end position="66"/>
    </location>
</feature>
<proteinExistence type="predicted"/>
<dbReference type="PANTHER" id="PTHR38703">
    <property type="entry name" value="CHROMOSOME 8, WHOLE GENOME SHOTGUN SEQUENCE"/>
    <property type="match status" value="1"/>
</dbReference>
<dbReference type="OrthoDB" id="2118965at2759"/>
<feature type="compositionally biased region" description="Basic and acidic residues" evidence="1">
    <location>
        <begin position="136"/>
        <end position="149"/>
    </location>
</feature>
<accession>A0A8S0WBF7</accession>